<accession>A0ABX7NL83</accession>
<comment type="similarity">
    <text evidence="4">Belongs to the bacterial solute-binding protein 3 family.</text>
</comment>
<dbReference type="InterPro" id="IPR001320">
    <property type="entry name" value="Iontro_rcpt_C"/>
</dbReference>
<evidence type="ECO:0000256" key="7">
    <source>
        <dbReference type="ARBA" id="ARBA00022692"/>
    </source>
</evidence>
<evidence type="ECO:0000256" key="6">
    <source>
        <dbReference type="ARBA" id="ARBA00022475"/>
    </source>
</evidence>
<dbReference type="InterPro" id="IPR043429">
    <property type="entry name" value="ArtM/GltK/GlnP/TcyL/YhdX-like"/>
</dbReference>
<dbReference type="InterPro" id="IPR010065">
    <property type="entry name" value="AA_ABC_transptr_permease_3TM"/>
</dbReference>
<keyword evidence="8" id="KW-0732">Signal</keyword>
<comment type="subcellular location">
    <subcellularLocation>
        <location evidence="2">Cell inner membrane</location>
        <topology evidence="2">Multi-pass membrane protein</topology>
    </subcellularLocation>
    <subcellularLocation>
        <location evidence="12">Cell membrane</location>
        <topology evidence="12">Multi-pass membrane protein</topology>
    </subcellularLocation>
</comment>
<dbReference type="InterPro" id="IPR018313">
    <property type="entry name" value="SBP_3_CS"/>
</dbReference>
<dbReference type="SMART" id="SM00079">
    <property type="entry name" value="PBPe"/>
    <property type="match status" value="1"/>
</dbReference>
<dbReference type="SMART" id="SM00062">
    <property type="entry name" value="PBPb"/>
    <property type="match status" value="1"/>
</dbReference>
<keyword evidence="5 12" id="KW-0813">Transport</keyword>
<dbReference type="PANTHER" id="PTHR30614:SF20">
    <property type="entry name" value="GLUTAMINE TRANSPORT SYSTEM PERMEASE PROTEIN GLNP"/>
    <property type="match status" value="1"/>
</dbReference>
<keyword evidence="7 12" id="KW-0812">Transmembrane</keyword>
<evidence type="ECO:0000256" key="11">
    <source>
        <dbReference type="ARBA" id="ARBA00023136"/>
    </source>
</evidence>
<protein>
    <submittedName>
        <fullName evidence="14">ABC transporter permease subunit</fullName>
    </submittedName>
</protein>
<feature type="transmembrane region" description="Helical" evidence="12">
    <location>
        <begin position="299"/>
        <end position="322"/>
    </location>
</feature>
<evidence type="ECO:0000256" key="12">
    <source>
        <dbReference type="RuleBase" id="RU363032"/>
    </source>
</evidence>
<evidence type="ECO:0000256" key="10">
    <source>
        <dbReference type="ARBA" id="ARBA00022989"/>
    </source>
</evidence>
<dbReference type="RefSeq" id="WP_206721203.1">
    <property type="nucleotide sequence ID" value="NZ_CP071090.1"/>
</dbReference>
<dbReference type="PANTHER" id="PTHR30614">
    <property type="entry name" value="MEMBRANE COMPONENT OF AMINO ACID ABC TRANSPORTER"/>
    <property type="match status" value="1"/>
</dbReference>
<feature type="transmembrane region" description="Helical" evidence="12">
    <location>
        <begin position="468"/>
        <end position="489"/>
    </location>
</feature>
<dbReference type="PROSITE" id="PS50928">
    <property type="entry name" value="ABC_TM1"/>
    <property type="match status" value="1"/>
</dbReference>
<evidence type="ECO:0000313" key="15">
    <source>
        <dbReference type="Proteomes" id="UP000662747"/>
    </source>
</evidence>
<dbReference type="InterPro" id="IPR035906">
    <property type="entry name" value="MetI-like_sf"/>
</dbReference>
<proteinExistence type="inferred from homology"/>
<dbReference type="CDD" id="cd06261">
    <property type="entry name" value="TM_PBP2"/>
    <property type="match status" value="1"/>
</dbReference>
<dbReference type="SUPFAM" id="SSF53850">
    <property type="entry name" value="Periplasmic binding protein-like II"/>
    <property type="match status" value="1"/>
</dbReference>
<reference evidence="14 15" key="1">
    <citation type="submission" date="2021-02" db="EMBL/GenBank/DDBJ databases">
        <title>De Novo genome assembly of isolated myxobacteria.</title>
        <authorList>
            <person name="Stevens D.C."/>
        </authorList>
    </citation>
    <scope>NUCLEOTIDE SEQUENCE [LARGE SCALE GENOMIC DNA]</scope>
    <source>
        <strain evidence="15">SCPEA02</strain>
    </source>
</reference>
<dbReference type="CDD" id="cd13624">
    <property type="entry name" value="PBP2_Arg_Lys_His"/>
    <property type="match status" value="1"/>
</dbReference>
<dbReference type="Proteomes" id="UP000662747">
    <property type="component" value="Chromosome"/>
</dbReference>
<comment type="function">
    <text evidence="1">Part of the binding-protein-dependent transport system for glutamine; probably responsible for the translocation of the substrate across the membrane.</text>
</comment>
<dbReference type="InterPro" id="IPR000515">
    <property type="entry name" value="MetI-like"/>
</dbReference>
<feature type="domain" description="ABC transmembrane type-1" evidence="13">
    <location>
        <begin position="295"/>
        <end position="488"/>
    </location>
</feature>
<keyword evidence="6" id="KW-1003">Cell membrane</keyword>
<evidence type="ECO:0000256" key="3">
    <source>
        <dbReference type="ARBA" id="ARBA00010072"/>
    </source>
</evidence>
<gene>
    <name evidence="14" type="ORF">JY651_30445</name>
</gene>
<evidence type="ECO:0000259" key="13">
    <source>
        <dbReference type="PROSITE" id="PS50928"/>
    </source>
</evidence>
<dbReference type="EMBL" id="CP071090">
    <property type="protein sequence ID" value="QSQ19619.1"/>
    <property type="molecule type" value="Genomic_DNA"/>
</dbReference>
<comment type="similarity">
    <text evidence="3">Belongs to the binding-protein-dependent transport system permease family. HisMQ subfamily.</text>
</comment>
<evidence type="ECO:0000256" key="4">
    <source>
        <dbReference type="ARBA" id="ARBA00010333"/>
    </source>
</evidence>
<keyword evidence="10 12" id="KW-1133">Transmembrane helix</keyword>
<evidence type="ECO:0000256" key="1">
    <source>
        <dbReference type="ARBA" id="ARBA00003159"/>
    </source>
</evidence>
<feature type="transmembrane region" description="Helical" evidence="12">
    <location>
        <begin position="21"/>
        <end position="40"/>
    </location>
</feature>
<keyword evidence="9" id="KW-0029">Amino-acid transport</keyword>
<dbReference type="InterPro" id="IPR001638">
    <property type="entry name" value="Solute-binding_3/MltF_N"/>
</dbReference>
<dbReference type="PROSITE" id="PS01039">
    <property type="entry name" value="SBP_BACTERIAL_3"/>
    <property type="match status" value="1"/>
</dbReference>
<evidence type="ECO:0000256" key="9">
    <source>
        <dbReference type="ARBA" id="ARBA00022970"/>
    </source>
</evidence>
<keyword evidence="15" id="KW-1185">Reference proteome</keyword>
<evidence type="ECO:0000256" key="2">
    <source>
        <dbReference type="ARBA" id="ARBA00004429"/>
    </source>
</evidence>
<evidence type="ECO:0000256" key="8">
    <source>
        <dbReference type="ARBA" id="ARBA00022729"/>
    </source>
</evidence>
<sequence length="499" mass="53616">MEGVHVTGRSMDFHRSSHRRAWAPGLVLLGLVWGLLGGMGCREPGSHSANGDWKGRTLRIGTDATYPPFESVRDGELEGFDIELGRLIAEELGAKVQWTNTSFDGVFPALMAGKFDLVMSAVTITPERQERLGFSDPYYTAGQTVAVRAGDTRITGLESLRGKVAGIQLNTTAALVLKNEPDITVRQYPTIDLALQDLLNGNLDGVVGDAPTLRYFIAHGFQGLRTTGGLLTQEHYGIVSKPADTALREAVNGALRRLRESGRFAALEEKYFGEAARNAPVQPSGVPWGRVARRLVQGLALTLGLTALSLLAGLPLGLLVALGRRVRLKPLAWLCAAYVEGLRGTPLLVQIIFIYYALPQLLGVDLAPMLAAVLALTLNSAAYVAEIFRAGIASVDPGQSEAARALGMSHAQAMRHVILPQAVRNVLPPLTNEGIALLKDSSLVSIIGMAELTRAGQELASQLAAPLAIWPAVAVFYLLATLPLTRLASALERRLHRQR</sequence>
<evidence type="ECO:0000313" key="14">
    <source>
        <dbReference type="EMBL" id="QSQ19619.1"/>
    </source>
</evidence>
<evidence type="ECO:0000256" key="5">
    <source>
        <dbReference type="ARBA" id="ARBA00022448"/>
    </source>
</evidence>
<organism evidence="14 15">
    <name type="scientific">Pyxidicoccus parkwayensis</name>
    <dbReference type="NCBI Taxonomy" id="2813578"/>
    <lineage>
        <taxon>Bacteria</taxon>
        <taxon>Pseudomonadati</taxon>
        <taxon>Myxococcota</taxon>
        <taxon>Myxococcia</taxon>
        <taxon>Myxococcales</taxon>
        <taxon>Cystobacterineae</taxon>
        <taxon>Myxococcaceae</taxon>
        <taxon>Pyxidicoccus</taxon>
    </lineage>
</organism>
<dbReference type="Gene3D" id="1.10.3720.10">
    <property type="entry name" value="MetI-like"/>
    <property type="match status" value="1"/>
</dbReference>
<dbReference type="NCBIfam" id="TIGR01726">
    <property type="entry name" value="HEQRo_perm_3TM"/>
    <property type="match status" value="1"/>
</dbReference>
<keyword evidence="11 12" id="KW-0472">Membrane</keyword>
<name>A0ABX7NL83_9BACT</name>
<dbReference type="SUPFAM" id="SSF161098">
    <property type="entry name" value="MetI-like"/>
    <property type="match status" value="1"/>
</dbReference>
<dbReference type="Pfam" id="PF00497">
    <property type="entry name" value="SBP_bac_3"/>
    <property type="match status" value="1"/>
</dbReference>
<dbReference type="Gene3D" id="3.40.190.10">
    <property type="entry name" value="Periplasmic binding protein-like II"/>
    <property type="match status" value="2"/>
</dbReference>
<dbReference type="Pfam" id="PF00528">
    <property type="entry name" value="BPD_transp_1"/>
    <property type="match status" value="1"/>
</dbReference>